<evidence type="ECO:0000313" key="3">
    <source>
        <dbReference type="Proteomes" id="UP000030645"/>
    </source>
</evidence>
<evidence type="ECO:0000256" key="1">
    <source>
        <dbReference type="SAM" id="MobiDB-lite"/>
    </source>
</evidence>
<organism evidence="2 3">
    <name type="scientific">Morus notabilis</name>
    <dbReference type="NCBI Taxonomy" id="981085"/>
    <lineage>
        <taxon>Eukaryota</taxon>
        <taxon>Viridiplantae</taxon>
        <taxon>Streptophyta</taxon>
        <taxon>Embryophyta</taxon>
        <taxon>Tracheophyta</taxon>
        <taxon>Spermatophyta</taxon>
        <taxon>Magnoliopsida</taxon>
        <taxon>eudicotyledons</taxon>
        <taxon>Gunneridae</taxon>
        <taxon>Pentapetalae</taxon>
        <taxon>rosids</taxon>
        <taxon>fabids</taxon>
        <taxon>Rosales</taxon>
        <taxon>Moraceae</taxon>
        <taxon>Moreae</taxon>
        <taxon>Morus</taxon>
    </lineage>
</organism>
<name>W9SCB9_9ROSA</name>
<protein>
    <submittedName>
        <fullName evidence="2">Uncharacterized protein</fullName>
    </submittedName>
</protein>
<accession>W9SCB9</accession>
<dbReference type="EMBL" id="KE346357">
    <property type="protein sequence ID" value="EXC35179.1"/>
    <property type="molecule type" value="Genomic_DNA"/>
</dbReference>
<sequence>MDVVGESCAGKTELGNFTGIGGHAGMYGRRGSFWAFEAQHPTRRAWARHQPQKAQSKPEHYGRYFMRCAPAPYGPSTCNMAATLRRAATSPRILQRHRVERRKAYSCGGDWLDRLNMSQWGRVCTGSARRGTHRVNEFEIAMGGFSHSHAALDHFSLHTTRPLTAGSGPAREEPRPGLGLREDPQAQLKHGPKLFRVVHGPAQARVGLGIRLGAAPRIRVSRLSLVVAEVTGAPPITSMASGSSKPASSSASDAPLGLGVARDFNANRERTRVNVDDETLK</sequence>
<keyword evidence="3" id="KW-1185">Reference proteome</keyword>
<dbReference type="AlphaFoldDB" id="W9SCB9"/>
<feature type="region of interest" description="Disordered" evidence="1">
    <location>
        <begin position="235"/>
        <end position="267"/>
    </location>
</feature>
<feature type="compositionally biased region" description="Low complexity" evidence="1">
    <location>
        <begin position="238"/>
        <end position="254"/>
    </location>
</feature>
<proteinExistence type="predicted"/>
<gene>
    <name evidence="2" type="ORF">L484_022732</name>
</gene>
<evidence type="ECO:0000313" key="2">
    <source>
        <dbReference type="EMBL" id="EXC35179.1"/>
    </source>
</evidence>
<dbReference type="Proteomes" id="UP000030645">
    <property type="component" value="Unassembled WGS sequence"/>
</dbReference>
<reference evidence="3" key="1">
    <citation type="submission" date="2013-01" db="EMBL/GenBank/DDBJ databases">
        <title>Draft Genome Sequence of a Mulberry Tree, Morus notabilis C.K. Schneid.</title>
        <authorList>
            <person name="He N."/>
            <person name="Zhao S."/>
        </authorList>
    </citation>
    <scope>NUCLEOTIDE SEQUENCE</scope>
</reference>